<protein>
    <recommendedName>
        <fullName evidence="1">Anaphase-promoting complex subunit 4</fullName>
    </recommendedName>
</protein>
<proteinExistence type="predicted"/>
<dbReference type="Pfam" id="PF12896">
    <property type="entry name" value="ANAPC4"/>
    <property type="match status" value="1"/>
</dbReference>
<dbReference type="InterPro" id="IPR024789">
    <property type="entry name" value="APC4"/>
</dbReference>
<dbReference type="InterPro" id="IPR015943">
    <property type="entry name" value="WD40/YVTN_repeat-like_dom_sf"/>
</dbReference>
<gene>
    <name evidence="8" type="ORF">BN869_000004490_1</name>
</gene>
<keyword evidence="3" id="KW-0498">Mitosis</keyword>
<keyword evidence="4" id="KW-0833">Ubl conjugation pathway</keyword>
<dbReference type="GO" id="GO:0034399">
    <property type="term" value="C:nuclear periphery"/>
    <property type="evidence" value="ECO:0007669"/>
    <property type="project" value="TreeGrafter"/>
</dbReference>
<dbReference type="GO" id="GO:0070979">
    <property type="term" value="P:protein K11-linked ubiquitination"/>
    <property type="evidence" value="ECO:0007669"/>
    <property type="project" value="TreeGrafter"/>
</dbReference>
<dbReference type="EMBL" id="CDPU01000010">
    <property type="protein sequence ID" value="CEO48433.1"/>
    <property type="molecule type" value="Genomic_DNA"/>
</dbReference>
<keyword evidence="5" id="KW-0131">Cell cycle</keyword>
<name>A0A0B7JTP9_BIOOC</name>
<evidence type="ECO:0000256" key="1">
    <source>
        <dbReference type="ARBA" id="ARBA00016067"/>
    </source>
</evidence>
<feature type="domain" description="Anaphase-promoting complex subunit 4-like WD40" evidence="6">
    <location>
        <begin position="25"/>
        <end position="119"/>
    </location>
</feature>
<dbReference type="InterPro" id="IPR024977">
    <property type="entry name" value="Apc4-like_WD40_dom"/>
</dbReference>
<evidence type="ECO:0000256" key="5">
    <source>
        <dbReference type="ARBA" id="ARBA00023306"/>
    </source>
</evidence>
<evidence type="ECO:0000256" key="2">
    <source>
        <dbReference type="ARBA" id="ARBA00022618"/>
    </source>
</evidence>
<feature type="domain" description="Anaphase-promoting complex subunit 4 long" evidence="7">
    <location>
        <begin position="263"/>
        <end position="464"/>
    </location>
</feature>
<dbReference type="PANTHER" id="PTHR13260:SF0">
    <property type="entry name" value="ANAPHASE-PROMOTING COMPLEX SUBUNIT 4"/>
    <property type="match status" value="1"/>
</dbReference>
<dbReference type="Pfam" id="PF12894">
    <property type="entry name" value="ANAPC4_WD40"/>
    <property type="match status" value="1"/>
</dbReference>
<dbReference type="GO" id="GO:0051301">
    <property type="term" value="P:cell division"/>
    <property type="evidence" value="ECO:0007669"/>
    <property type="project" value="UniProtKB-KW"/>
</dbReference>
<evidence type="ECO:0000259" key="7">
    <source>
        <dbReference type="Pfam" id="PF12896"/>
    </source>
</evidence>
<evidence type="ECO:0000313" key="8">
    <source>
        <dbReference type="EMBL" id="CEO48433.1"/>
    </source>
</evidence>
<dbReference type="InterPro" id="IPR024790">
    <property type="entry name" value="APC4_long_dom"/>
</dbReference>
<accession>A0A0B7JTP9</accession>
<evidence type="ECO:0000256" key="4">
    <source>
        <dbReference type="ARBA" id="ARBA00022786"/>
    </source>
</evidence>
<dbReference type="Gene3D" id="2.130.10.10">
    <property type="entry name" value="YVTN repeat-like/Quinoprotein amine dehydrogenase"/>
    <property type="match status" value="1"/>
</dbReference>
<evidence type="ECO:0000256" key="3">
    <source>
        <dbReference type="ARBA" id="ARBA00022776"/>
    </source>
</evidence>
<dbReference type="GO" id="GO:0005680">
    <property type="term" value="C:anaphase-promoting complex"/>
    <property type="evidence" value="ECO:0007669"/>
    <property type="project" value="InterPro"/>
</dbReference>
<dbReference type="AlphaFoldDB" id="A0A0B7JTP9"/>
<sequence>MSRTLSLLSEVEFKHRVSDGYPVTCPTLDLSTTWDNSGKNVYINRPPGQVVSKIHQAGRLGVKPPEAVSTAWKADGQFLAIGWSDGVVRLMGLESNKTAHHIDICSGTEARIVHIGWACSKTSTDDDKETYSKPSEKKTKDLPRELMYLEVEAALPKISPLPSSSAGPGEDATVFTLRTSIDFLFQTPRHEDYDFVNVMIVGTDDGRIHLNICDSFAIGSFPCPSSSLAPYTSQLLKHTSNPQISTHTLLVADKLKKPSQVDLIPTDLPFLSSSPINLSFLTTKLTTMQKLLRYLKQTQLHMQTEWKNTRELPGKFLRSVEEDLKGSDTGPRSIVPALYHTVVTGHAYEPVREWLVDSLAERGHKRWDKAVVSGLEGLRNLIHENFLPVLERCSIILSRLRGLALFYNAKEEIGFSAVQITKIMDIFSCLTLIGHKILLLVMDELEHFTVFSSWLRSQIDRLATSSSESEELSEKEATTDIGKVLTYIEQYLASSPLHVYLDEISKEDFTADWEHIDSGVNLLDTVSAQVKKHEKGQEAMKALPHVEFLVDYATHWSSKAFEHIAETKRRSVRFGKPISLSIDQPIDIYDCRIVEADGEDAIVFVALASENSKSKCEYLNTSTLVLQRIPNPTGSPFISVTIFRTQLDIINGISRNMPTSRCLVDLGSRTLIDFAFIDNTSLILLCKESDATTVLVSTPFRQHTIQYSPYDPANTPEASNIPTDGFPSFILPEEQQAMNPVRMEVLDSSDTHGDIPKRICLLESNLGTLRTFTLPEEGLV</sequence>
<dbReference type="GO" id="GO:0031145">
    <property type="term" value="P:anaphase-promoting complex-dependent catabolic process"/>
    <property type="evidence" value="ECO:0007669"/>
    <property type="project" value="InterPro"/>
</dbReference>
<organism evidence="8">
    <name type="scientific">Bionectria ochroleuca</name>
    <name type="common">Gliocladium roseum</name>
    <dbReference type="NCBI Taxonomy" id="29856"/>
    <lineage>
        <taxon>Eukaryota</taxon>
        <taxon>Fungi</taxon>
        <taxon>Dikarya</taxon>
        <taxon>Ascomycota</taxon>
        <taxon>Pezizomycotina</taxon>
        <taxon>Sordariomycetes</taxon>
        <taxon>Hypocreomycetidae</taxon>
        <taxon>Hypocreales</taxon>
        <taxon>Bionectriaceae</taxon>
        <taxon>Clonostachys</taxon>
    </lineage>
</organism>
<keyword evidence="2" id="KW-0132">Cell division</keyword>
<reference evidence="8" key="1">
    <citation type="submission" date="2015-01" db="EMBL/GenBank/DDBJ databases">
        <authorList>
            <person name="Durling Mikael"/>
        </authorList>
    </citation>
    <scope>NUCLEOTIDE SEQUENCE</scope>
</reference>
<evidence type="ECO:0000259" key="6">
    <source>
        <dbReference type="Pfam" id="PF12894"/>
    </source>
</evidence>
<dbReference type="PANTHER" id="PTHR13260">
    <property type="entry name" value="ANAPHASE PROMOTING COMPLEX SUBUNIT 4 APC4"/>
    <property type="match status" value="1"/>
</dbReference>